<dbReference type="AlphaFoldDB" id="A0A1K0GW76"/>
<protein>
    <recommendedName>
        <fullName evidence="3">N-acetyltransferase domain-containing protein</fullName>
    </recommendedName>
</protein>
<accession>A0A1K0GW76</accession>
<organism evidence="1 2">
    <name type="scientific">Couchioplanes caeruleus subsp. caeruleus</name>
    <dbReference type="NCBI Taxonomy" id="56427"/>
    <lineage>
        <taxon>Bacteria</taxon>
        <taxon>Bacillati</taxon>
        <taxon>Actinomycetota</taxon>
        <taxon>Actinomycetes</taxon>
        <taxon>Micromonosporales</taxon>
        <taxon>Micromonosporaceae</taxon>
        <taxon>Couchioplanes</taxon>
    </lineage>
</organism>
<evidence type="ECO:0008006" key="3">
    <source>
        <dbReference type="Google" id="ProtNLM"/>
    </source>
</evidence>
<dbReference type="InterPro" id="IPR027455">
    <property type="entry name" value="Sper_AcTfrase_N"/>
</dbReference>
<comment type="caution">
    <text evidence="1">The sequence shown here is derived from an EMBL/GenBank/DDBJ whole genome shotgun (WGS) entry which is preliminary data.</text>
</comment>
<evidence type="ECO:0000313" key="1">
    <source>
        <dbReference type="EMBL" id="OJF15636.1"/>
    </source>
</evidence>
<dbReference type="EMBL" id="MEIA01000014">
    <property type="protein sequence ID" value="OJF15636.1"/>
    <property type="molecule type" value="Genomic_DNA"/>
</dbReference>
<evidence type="ECO:0000313" key="2">
    <source>
        <dbReference type="Proteomes" id="UP000182486"/>
    </source>
</evidence>
<dbReference type="RefSeq" id="WP_071803228.1">
    <property type="nucleotide sequence ID" value="NZ_MEIA01000014.1"/>
</dbReference>
<sequence length="83" mass="9143">MSESSGQVTLRSITSGNRQAVEDLRVLPEQGDFVDGVSRSLAEAAVKRHAGDGSPLGFYLKYGFRPTGQMFDREQVLDLPLMR</sequence>
<name>A0A1K0GW76_9ACTN</name>
<gene>
    <name evidence="1" type="ORF">BG844_03250</name>
</gene>
<dbReference type="Proteomes" id="UP000182486">
    <property type="component" value="Unassembled WGS sequence"/>
</dbReference>
<keyword evidence="2" id="KW-1185">Reference proteome</keyword>
<reference evidence="1 2" key="1">
    <citation type="submission" date="2016-09" db="EMBL/GenBank/DDBJ databases">
        <title>Couchioplanes caeruleus draft genome sequence.</title>
        <authorList>
            <person name="Sheehan J."/>
            <person name="Caffrey P."/>
        </authorList>
    </citation>
    <scope>NUCLEOTIDE SEQUENCE [LARGE SCALE GENOMIC DNA]</scope>
    <source>
        <strain evidence="1 2">DSM 43634</strain>
    </source>
</reference>
<proteinExistence type="predicted"/>
<dbReference type="Gene3D" id="1.10.287.900">
    <property type="entry name" value="The crystal structure of the spermine/spermidine acetyltransferase from enterococcus faecali"/>
    <property type="match status" value="1"/>
</dbReference>